<comment type="catalytic activity">
    <reaction evidence="9">
        <text>an acyl phosphate + H2O = a carboxylate + phosphate + H(+)</text>
        <dbReference type="Rhea" id="RHEA:14965"/>
        <dbReference type="ChEBI" id="CHEBI:15377"/>
        <dbReference type="ChEBI" id="CHEBI:15378"/>
        <dbReference type="ChEBI" id="CHEBI:29067"/>
        <dbReference type="ChEBI" id="CHEBI:43474"/>
        <dbReference type="ChEBI" id="CHEBI:59918"/>
        <dbReference type="EC" id="3.6.1.7"/>
    </reaction>
</comment>
<dbReference type="GO" id="GO:0008270">
    <property type="term" value="F:zinc ion binding"/>
    <property type="evidence" value="ECO:0007669"/>
    <property type="project" value="UniProtKB-KW"/>
</dbReference>
<proteinExistence type="inferred from homology"/>
<dbReference type="AlphaFoldDB" id="A0A395YQ89"/>
<dbReference type="InterPro" id="IPR004421">
    <property type="entry name" value="Carbamoyltransferase_HypF"/>
</dbReference>
<dbReference type="Gene3D" id="3.90.870.50">
    <property type="match status" value="1"/>
</dbReference>
<dbReference type="Gene3D" id="3.30.420.360">
    <property type="match status" value="1"/>
</dbReference>
<dbReference type="Pfam" id="PF17788">
    <property type="entry name" value="HypF_C"/>
    <property type="match status" value="1"/>
</dbReference>
<feature type="active site" evidence="9">
    <location>
        <position position="39"/>
    </location>
</feature>
<feature type="domain" description="YrdC-like" evidence="11">
    <location>
        <begin position="203"/>
        <end position="387"/>
    </location>
</feature>
<evidence type="ECO:0000313" key="12">
    <source>
        <dbReference type="EMBL" id="MRY59914.1"/>
    </source>
</evidence>
<dbReference type="EMBL" id="WKLT01000021">
    <property type="protein sequence ID" value="MRY59914.1"/>
    <property type="molecule type" value="Genomic_DNA"/>
</dbReference>
<dbReference type="Proteomes" id="UP001221009">
    <property type="component" value="Chromosome"/>
</dbReference>
<keyword evidence="4" id="KW-0479">Metal-binding</keyword>
<evidence type="ECO:0000259" key="10">
    <source>
        <dbReference type="PROSITE" id="PS51160"/>
    </source>
</evidence>
<dbReference type="SUPFAM" id="SSF54975">
    <property type="entry name" value="Acylphosphatase/BLUF domain-like"/>
    <property type="match status" value="1"/>
</dbReference>
<dbReference type="UniPathway" id="UPA00335"/>
<dbReference type="Gene3D" id="3.30.420.40">
    <property type="match status" value="1"/>
</dbReference>
<protein>
    <recommendedName>
        <fullName evidence="8">Carbamoyltransferase</fullName>
        <ecNumber evidence="8">6.2.-.-</ecNumber>
    </recommendedName>
</protein>
<dbReference type="InterPro" id="IPR055128">
    <property type="entry name" value="HypF_C_2"/>
</dbReference>
<evidence type="ECO:0000256" key="4">
    <source>
        <dbReference type="ARBA" id="ARBA00022723"/>
    </source>
</evidence>
<dbReference type="Proteomes" id="UP000463337">
    <property type="component" value="Unassembled WGS sequence"/>
</dbReference>
<dbReference type="InterPro" id="IPR001792">
    <property type="entry name" value="Acylphosphatase-like_dom"/>
</dbReference>
<dbReference type="Pfam" id="PF01300">
    <property type="entry name" value="Sua5_yciO_yrdC"/>
    <property type="match status" value="1"/>
</dbReference>
<dbReference type="PIRSF" id="PIRSF006256">
    <property type="entry name" value="CMPcnvr_hdrg_mat"/>
    <property type="match status" value="1"/>
</dbReference>
<dbReference type="Pfam" id="PF00708">
    <property type="entry name" value="Acylphosphatase"/>
    <property type="match status" value="1"/>
</dbReference>
<dbReference type="EMBL" id="CP120353">
    <property type="protein sequence ID" value="WET66286.1"/>
    <property type="molecule type" value="Genomic_DNA"/>
</dbReference>
<dbReference type="NCBIfam" id="TIGR00143">
    <property type="entry name" value="hypF"/>
    <property type="match status" value="1"/>
</dbReference>
<dbReference type="PROSITE" id="PS51160">
    <property type="entry name" value="ACYLPHOSPHATASE_3"/>
    <property type="match status" value="1"/>
</dbReference>
<dbReference type="PROSITE" id="PS51163">
    <property type="entry name" value="YRDC"/>
    <property type="match status" value="1"/>
</dbReference>
<feature type="active site" evidence="9">
    <location>
        <position position="21"/>
    </location>
</feature>
<dbReference type="GO" id="GO:0051604">
    <property type="term" value="P:protein maturation"/>
    <property type="evidence" value="ECO:0007669"/>
    <property type="project" value="TreeGrafter"/>
</dbReference>
<reference evidence="13" key="2">
    <citation type="submission" date="2023-03" db="EMBL/GenBank/DDBJ databases">
        <title>Parabacteroides distasonis, a bacteria resistant against UC.</title>
        <authorList>
            <person name="Dai W."/>
        </authorList>
    </citation>
    <scope>NUCLEOTIDE SEQUENCE</scope>
    <source>
        <strain evidence="13">F1-28</strain>
    </source>
</reference>
<dbReference type="InterPro" id="IPR043129">
    <property type="entry name" value="ATPase_NBD"/>
</dbReference>
<evidence type="ECO:0000259" key="11">
    <source>
        <dbReference type="PROSITE" id="PS51163"/>
    </source>
</evidence>
<name>A0A395YQ89_PARDI</name>
<dbReference type="PANTHER" id="PTHR42959">
    <property type="entry name" value="CARBAMOYLTRANSFERASE"/>
    <property type="match status" value="1"/>
</dbReference>
<evidence type="ECO:0000256" key="1">
    <source>
        <dbReference type="ARBA" id="ARBA00004711"/>
    </source>
</evidence>
<dbReference type="InterPro" id="IPR017945">
    <property type="entry name" value="DHBP_synth_RibB-like_a/b_dom"/>
</dbReference>
<comment type="pathway">
    <text evidence="1">Protein modification; [NiFe] hydrogenase maturation.</text>
</comment>
<dbReference type="SUPFAM" id="SSF55821">
    <property type="entry name" value="YrdC/RibB"/>
    <property type="match status" value="1"/>
</dbReference>
<evidence type="ECO:0000256" key="2">
    <source>
        <dbReference type="ARBA" id="ARBA00008097"/>
    </source>
</evidence>
<dbReference type="SUPFAM" id="SSF53067">
    <property type="entry name" value="Actin-like ATPase domain"/>
    <property type="match status" value="1"/>
</dbReference>
<keyword evidence="5" id="KW-0863">Zinc-finger</keyword>
<dbReference type="InterPro" id="IPR051060">
    <property type="entry name" value="Carbamoyltrans_HypF-like"/>
</dbReference>
<comment type="similarity">
    <text evidence="2 8">Belongs to the carbamoyltransferase HypF family.</text>
</comment>
<gene>
    <name evidence="12" type="primary">hypF</name>
    <name evidence="12" type="ORF">GKD59_18800</name>
    <name evidence="13" type="ORF">P2T59_09930</name>
</gene>
<keyword evidence="9" id="KW-0378">Hydrolase</keyword>
<sequence>MAKNKVYALIIQGLVQGVGFRPFIYRIAKDLGMKGCVENMNNGVRILVAATPDDRDLLISRIRTEHPRVAYIHRISYTSTEMDEDDFDDFTITPSHSESDEVTQVSPDIAVCADCMRDRTTQPHRIGYPFINCTHCGPRFSIIRDLPYDRSQTTMGGFLMCPDCEKEYTNVIDRRFHAQPVACNHCGPTYYATYNEETYIDYETLLKLTSRLLLGGEVIAAKGIGGYHLICDASNERAVARLREIKQRDTKPFAVMFRDLEHLQVYTVTEPMEERCLVSWRRPIVLLRQRSRLASGINPGMHTLGCMLSYMPIHYDWFARTGIPALVMTSGNLSDLPIAITPEDAEAQLAGKVAILLHHNRPIHNRVDDSVLQVCGGQPCLIRRSRGYVPEPFFTDTNVEGIMAFGAEKVNTFALGKGETILQSQYIGDLKNWETFRFYTESMERFRHLFRFNPQRLVCDLHPDYLSSQEAERISKSLSLPLLKVQHHHAHAAACMLEHGLNEPVLAIVMDGTGLGDDGKVWGGEFFLCDRAKYRRLSHFEYVPLPGGDKAAEEPWRMVVAYLWHYFKDEPSGIPYPADFVERIGTERITMLERMMEKGVNTPYTSSAGRLFDAVASLLGICDVSSHQAEAPVLLEQAAMGERNAYAYPVSAEGEEISFYSLFEALLHDKTNEVPVSLISARFHTTLASLFVQKARLLIKRTKATQVVISGGCFQNKLLTESMRRQFIMAGVPVYIPSRIPCNDGGIAVGQLTIASVTPF</sequence>
<organism evidence="12 14">
    <name type="scientific">Parabacteroides distasonis</name>
    <dbReference type="NCBI Taxonomy" id="823"/>
    <lineage>
        <taxon>Bacteria</taxon>
        <taxon>Pseudomonadati</taxon>
        <taxon>Bacteroidota</taxon>
        <taxon>Bacteroidia</taxon>
        <taxon>Bacteroidales</taxon>
        <taxon>Tannerellaceae</taxon>
        <taxon>Parabacteroides</taxon>
    </lineage>
</organism>
<dbReference type="PANTHER" id="PTHR42959:SF1">
    <property type="entry name" value="CARBAMOYLTRANSFERASE HYPF"/>
    <property type="match status" value="1"/>
</dbReference>
<dbReference type="RefSeq" id="WP_122145729.1">
    <property type="nucleotide sequence ID" value="NZ_CAXVLJ010000007.1"/>
</dbReference>
<evidence type="ECO:0000256" key="5">
    <source>
        <dbReference type="ARBA" id="ARBA00022771"/>
    </source>
</evidence>
<dbReference type="Gene3D" id="3.30.110.120">
    <property type="match status" value="1"/>
</dbReference>
<keyword evidence="6" id="KW-0862">Zinc</keyword>
<keyword evidence="12" id="KW-0808">Transferase</keyword>
<dbReference type="InterPro" id="IPR011125">
    <property type="entry name" value="Znf_HypF"/>
</dbReference>
<dbReference type="InterPro" id="IPR036046">
    <property type="entry name" value="Acylphosphatase-like_dom_sf"/>
</dbReference>
<dbReference type="FunFam" id="3.30.420.40:FF:000124">
    <property type="entry name" value="Carbamoyltransferase HypF"/>
    <property type="match status" value="1"/>
</dbReference>
<dbReference type="InterPro" id="IPR041440">
    <property type="entry name" value="HypF_C"/>
</dbReference>
<evidence type="ECO:0000256" key="7">
    <source>
        <dbReference type="ARBA" id="ARBA00048220"/>
    </source>
</evidence>
<dbReference type="GO" id="GO:0016743">
    <property type="term" value="F:carboxyl- or carbamoyltransferase activity"/>
    <property type="evidence" value="ECO:0007669"/>
    <property type="project" value="UniProtKB-UniRule"/>
</dbReference>
<dbReference type="GO" id="GO:0016874">
    <property type="term" value="F:ligase activity"/>
    <property type="evidence" value="ECO:0007669"/>
    <property type="project" value="UniProtKB-UniRule"/>
</dbReference>
<evidence type="ECO:0000256" key="9">
    <source>
        <dbReference type="PROSITE-ProRule" id="PRU00520"/>
    </source>
</evidence>
<feature type="domain" description="Acylphosphatase-like" evidence="10">
    <location>
        <begin position="6"/>
        <end position="94"/>
    </location>
</feature>
<accession>A0A395YQ89</accession>
<evidence type="ECO:0000256" key="8">
    <source>
        <dbReference type="PIRNR" id="PIRNR006256"/>
    </source>
</evidence>
<dbReference type="InterPro" id="IPR006070">
    <property type="entry name" value="Sua5-like_dom"/>
</dbReference>
<dbReference type="PROSITE" id="PS00150">
    <property type="entry name" value="ACYLPHOSPHATASE_1"/>
    <property type="match status" value="1"/>
</dbReference>
<dbReference type="Pfam" id="PF22521">
    <property type="entry name" value="HypF_C_2"/>
    <property type="match status" value="1"/>
</dbReference>
<dbReference type="GO" id="GO:0003998">
    <property type="term" value="F:acylphosphatase activity"/>
    <property type="evidence" value="ECO:0007669"/>
    <property type="project" value="UniProtKB-EC"/>
</dbReference>
<evidence type="ECO:0000256" key="3">
    <source>
        <dbReference type="ARBA" id="ARBA00022598"/>
    </source>
</evidence>
<dbReference type="InterPro" id="IPR017968">
    <property type="entry name" value="Acylphosphatase_CS"/>
</dbReference>
<dbReference type="GO" id="GO:0003725">
    <property type="term" value="F:double-stranded RNA binding"/>
    <property type="evidence" value="ECO:0007669"/>
    <property type="project" value="InterPro"/>
</dbReference>
<dbReference type="Pfam" id="PF07503">
    <property type="entry name" value="zf-HYPF"/>
    <property type="match status" value="2"/>
</dbReference>
<evidence type="ECO:0000313" key="13">
    <source>
        <dbReference type="EMBL" id="WET66286.1"/>
    </source>
</evidence>
<keyword evidence="3 13" id="KW-0436">Ligase</keyword>
<evidence type="ECO:0000313" key="14">
    <source>
        <dbReference type="Proteomes" id="UP000463337"/>
    </source>
</evidence>
<evidence type="ECO:0000256" key="6">
    <source>
        <dbReference type="ARBA" id="ARBA00022833"/>
    </source>
</evidence>
<dbReference type="EC" id="6.2.-.-" evidence="8"/>
<reference evidence="12 14" key="1">
    <citation type="journal article" date="2019" name="Nat. Med.">
        <title>A library of human gut bacterial isolates paired with longitudinal multiomics data enables mechanistic microbiome research.</title>
        <authorList>
            <person name="Poyet M."/>
            <person name="Groussin M."/>
            <person name="Gibbons S.M."/>
            <person name="Avila-Pacheco J."/>
            <person name="Jiang X."/>
            <person name="Kearney S.M."/>
            <person name="Perrotta A.R."/>
            <person name="Berdy B."/>
            <person name="Zhao S."/>
            <person name="Lieberman T.D."/>
            <person name="Swanson P.K."/>
            <person name="Smith M."/>
            <person name="Roesemann S."/>
            <person name="Alexander J.E."/>
            <person name="Rich S.A."/>
            <person name="Livny J."/>
            <person name="Vlamakis H."/>
            <person name="Clish C."/>
            <person name="Bullock K."/>
            <person name="Deik A."/>
            <person name="Scott J."/>
            <person name="Pierce K.A."/>
            <person name="Xavier R.J."/>
            <person name="Alm E.J."/>
        </authorList>
    </citation>
    <scope>NUCLEOTIDE SEQUENCE [LARGE SCALE GENOMIC DNA]</scope>
    <source>
        <strain evidence="12 14">BIOML-A41</strain>
    </source>
</reference>
<comment type="catalytic activity">
    <reaction evidence="7">
        <text>C-terminal L-cysteinyl-[HypE protein] + carbamoyl phosphate + ATP + H2O = C-terminal S-carboxamide-L-cysteinyl-[HypE protein] + AMP + phosphate + diphosphate + H(+)</text>
        <dbReference type="Rhea" id="RHEA:55636"/>
        <dbReference type="Rhea" id="RHEA-COMP:14247"/>
        <dbReference type="Rhea" id="RHEA-COMP:14392"/>
        <dbReference type="ChEBI" id="CHEBI:15377"/>
        <dbReference type="ChEBI" id="CHEBI:15378"/>
        <dbReference type="ChEBI" id="CHEBI:30616"/>
        <dbReference type="ChEBI" id="CHEBI:33019"/>
        <dbReference type="ChEBI" id="CHEBI:43474"/>
        <dbReference type="ChEBI" id="CHEBI:58228"/>
        <dbReference type="ChEBI" id="CHEBI:76913"/>
        <dbReference type="ChEBI" id="CHEBI:139126"/>
        <dbReference type="ChEBI" id="CHEBI:456215"/>
    </reaction>
</comment>